<dbReference type="AlphaFoldDB" id="A0A5B7JGN6"/>
<proteinExistence type="predicted"/>
<organism evidence="1 2">
    <name type="scientific">Portunus trituberculatus</name>
    <name type="common">Swimming crab</name>
    <name type="synonym">Neptunus trituberculatus</name>
    <dbReference type="NCBI Taxonomy" id="210409"/>
    <lineage>
        <taxon>Eukaryota</taxon>
        <taxon>Metazoa</taxon>
        <taxon>Ecdysozoa</taxon>
        <taxon>Arthropoda</taxon>
        <taxon>Crustacea</taxon>
        <taxon>Multicrustacea</taxon>
        <taxon>Malacostraca</taxon>
        <taxon>Eumalacostraca</taxon>
        <taxon>Eucarida</taxon>
        <taxon>Decapoda</taxon>
        <taxon>Pleocyemata</taxon>
        <taxon>Brachyura</taxon>
        <taxon>Eubrachyura</taxon>
        <taxon>Portunoidea</taxon>
        <taxon>Portunidae</taxon>
        <taxon>Portuninae</taxon>
        <taxon>Portunus</taxon>
    </lineage>
</organism>
<gene>
    <name evidence="1" type="ORF">E2C01_088885</name>
</gene>
<evidence type="ECO:0000313" key="2">
    <source>
        <dbReference type="Proteomes" id="UP000324222"/>
    </source>
</evidence>
<comment type="caution">
    <text evidence="1">The sequence shown here is derived from an EMBL/GenBank/DDBJ whole genome shotgun (WGS) entry which is preliminary data.</text>
</comment>
<keyword evidence="2" id="KW-1185">Reference proteome</keyword>
<dbReference type="EMBL" id="VSRR010095943">
    <property type="protein sequence ID" value="MPC93745.1"/>
    <property type="molecule type" value="Genomic_DNA"/>
</dbReference>
<reference evidence="1 2" key="1">
    <citation type="submission" date="2019-05" db="EMBL/GenBank/DDBJ databases">
        <title>Another draft genome of Portunus trituberculatus and its Hox gene families provides insights of decapod evolution.</title>
        <authorList>
            <person name="Jeong J.-H."/>
            <person name="Song I."/>
            <person name="Kim S."/>
            <person name="Choi T."/>
            <person name="Kim D."/>
            <person name="Ryu S."/>
            <person name="Kim W."/>
        </authorList>
    </citation>
    <scope>NUCLEOTIDE SEQUENCE [LARGE SCALE GENOMIC DNA]</scope>
    <source>
        <tissue evidence="1">Muscle</tissue>
    </source>
</reference>
<name>A0A5B7JGN6_PORTR</name>
<accession>A0A5B7JGN6</accession>
<evidence type="ECO:0000313" key="1">
    <source>
        <dbReference type="EMBL" id="MPC93745.1"/>
    </source>
</evidence>
<sequence length="89" mass="10102">MLRPARNILHYHHLLRLLPRSPPLHLPSKSPSHLAPLLSRSRIRAAPFDSSSLIFGRQSRSRPRPVNLLASGLLEYRGIHITQHFTTAT</sequence>
<dbReference type="Proteomes" id="UP000324222">
    <property type="component" value="Unassembled WGS sequence"/>
</dbReference>
<protein>
    <submittedName>
        <fullName evidence="1">Uncharacterized protein</fullName>
    </submittedName>
</protein>